<organism evidence="2 3">
    <name type="scientific">Christiangramia fulva</name>
    <dbReference type="NCBI Taxonomy" id="2126553"/>
    <lineage>
        <taxon>Bacteria</taxon>
        <taxon>Pseudomonadati</taxon>
        <taxon>Bacteroidota</taxon>
        <taxon>Flavobacteriia</taxon>
        <taxon>Flavobacteriales</taxon>
        <taxon>Flavobacteriaceae</taxon>
        <taxon>Christiangramia</taxon>
    </lineage>
</organism>
<dbReference type="OrthoDB" id="9794261at2"/>
<proteinExistence type="predicted"/>
<name>A0A2R3Z5R9_9FLAO</name>
<dbReference type="EMBL" id="CP028136">
    <property type="protein sequence ID" value="AVR45599.1"/>
    <property type="molecule type" value="Genomic_DNA"/>
</dbReference>
<feature type="domain" description="DUF5013" evidence="1">
    <location>
        <begin position="232"/>
        <end position="366"/>
    </location>
</feature>
<reference evidence="3" key="1">
    <citation type="submission" date="2018-03" db="EMBL/GenBank/DDBJ databases">
        <title>Gramella fulva sp. nov., isolated from a dry surface of tidal flat.</title>
        <authorList>
            <person name="Hwang S.H."/>
            <person name="Hwang W.M."/>
            <person name="Kang K."/>
            <person name="Ahn T.-Y."/>
        </authorList>
    </citation>
    <scope>NUCLEOTIDE SEQUENCE [LARGE SCALE GENOMIC DNA]</scope>
    <source>
        <strain evidence="3">SH35</strain>
    </source>
</reference>
<evidence type="ECO:0000313" key="3">
    <source>
        <dbReference type="Proteomes" id="UP000241507"/>
    </source>
</evidence>
<accession>A0A2R3Z5R9</accession>
<dbReference type="PROSITE" id="PS51257">
    <property type="entry name" value="PROKAR_LIPOPROTEIN"/>
    <property type="match status" value="1"/>
</dbReference>
<gene>
    <name evidence="2" type="ORF">C7S20_10155</name>
</gene>
<dbReference type="RefSeq" id="WP_107012376.1">
    <property type="nucleotide sequence ID" value="NZ_CP028136.1"/>
</dbReference>
<dbReference type="Pfam" id="PF16389">
    <property type="entry name" value="DUF4998"/>
    <property type="match status" value="1"/>
</dbReference>
<dbReference type="Pfam" id="PF16405">
    <property type="entry name" value="DUF5013"/>
    <property type="match status" value="1"/>
</dbReference>
<evidence type="ECO:0000259" key="1">
    <source>
        <dbReference type="Pfam" id="PF16405"/>
    </source>
</evidence>
<evidence type="ECO:0000313" key="2">
    <source>
        <dbReference type="EMBL" id="AVR45599.1"/>
    </source>
</evidence>
<dbReference type="InterPro" id="IPR032181">
    <property type="entry name" value="DUF5013"/>
</dbReference>
<dbReference type="KEGG" id="grs:C7S20_10155"/>
<protein>
    <recommendedName>
        <fullName evidence="1">DUF5013 domain-containing protein</fullName>
    </recommendedName>
</protein>
<dbReference type="AlphaFoldDB" id="A0A2R3Z5R9"/>
<keyword evidence="3" id="KW-1185">Reference proteome</keyword>
<sequence length="388" mass="42499">MKHLSGYLLILLTLILTLGIFSCEKDDYDSLLNNNASKVGKVQSLIIMSGQNRVLVEGIIEDPNVSQVSISWDNTDSIMLPVNAQDTIRKEIGNLEEGLHVFNVKTIDANGNSSEVVSAGAEVFGSNYINSLVNRPLESSMLIDSTLEVSFGMIDKTTGVIGTEFIYEDTSGETEKLFLDVNRNNLNVTDFNSGSTYKYRTAFIPSTLALDTIYTDYASVTPFQFPVLKNASSFEASEVNGRWGILADWITNDAIKNHDGYGGWDSRNGFNVESGWGAPSIVNGKIYQTVTAGPTDYTLEVVFNANNYSESDEGGYYIVVAKVEGLPDVEDIPTAPEVLGYERVTSSNMTYDIDFTVDETTLISIGIVTTQDDSGRYGPIKSFEILPN</sequence>
<dbReference type="Proteomes" id="UP000241507">
    <property type="component" value="Chromosome"/>
</dbReference>